<keyword evidence="2 6" id="KW-1003">Cell membrane</keyword>
<feature type="transmembrane region" description="Helical" evidence="6">
    <location>
        <begin position="195"/>
        <end position="214"/>
    </location>
</feature>
<dbReference type="PANTHER" id="PTHR46795">
    <property type="entry name" value="ABC TRANSPORTER PERMEASE-RELATED-RELATED"/>
    <property type="match status" value="1"/>
</dbReference>
<comment type="caution">
    <text evidence="8">The sequence shown here is derived from an EMBL/GenBank/DDBJ whole genome shotgun (WGS) entry which is preliminary data.</text>
</comment>
<dbReference type="Proteomes" id="UP001157946">
    <property type="component" value="Unassembled WGS sequence"/>
</dbReference>
<feature type="transmembrane region" description="Helical" evidence="6">
    <location>
        <begin position="156"/>
        <end position="174"/>
    </location>
</feature>
<keyword evidence="6" id="KW-0813">Transport</keyword>
<dbReference type="PIRSF" id="PIRSF018968">
    <property type="entry name" value="ABC_permease_BceB"/>
    <property type="match status" value="1"/>
</dbReference>
<dbReference type="AlphaFoldDB" id="A0AA45WJG7"/>
<evidence type="ECO:0000313" key="8">
    <source>
        <dbReference type="EMBL" id="SMP03434.1"/>
    </source>
</evidence>
<dbReference type="GO" id="GO:0005886">
    <property type="term" value="C:plasma membrane"/>
    <property type="evidence" value="ECO:0007669"/>
    <property type="project" value="UniProtKB-SubCell"/>
</dbReference>
<dbReference type="EMBL" id="FXTU01000001">
    <property type="protein sequence ID" value="SMP03434.1"/>
    <property type="molecule type" value="Genomic_DNA"/>
</dbReference>
<sequence length="630" mass="71759">MKFHQFAYNNVRRNIRTYSAYLLSSTFAVMIFFVYAMFIYHPQLADGSVSRMVKIGMQAAEYVIFGFSFLFLLYSVGGFLKARKKEFGLLAMLGMTRVQLNQLVFLENMLIGLLSVGMGVILGLLVVKAFFIFAAYALEMPELPFYWPADALKLTILSFLCMFVVISLMTLFLVRNQRVIALLQSANKPKPEPKASIFLALVAFACLAGAYGIALTKFSSDTMLLILGLAIVGTYFLFTQLSVFVIRWLKRRRSFYQRGTNLLWLSDLAYRMKDNARMLFLVTIVSAVAFTATGTFLYFKQQARMMLEVNPYPFIYVSSPDNPKANADLARIDRELAREQVQAEKINLPVRYYMPTQGDKRVAIIRQSDYNRLARLLDRDPIHVRGQAGWLLRSTDEKNDLGEMKRITFKENGNVFHIDRSMVGTILPYSPGDLVVADTTFTKLTKPAKQEIFTIYIVDEWMGREPKAGSVEHRVSEKLASMFPFNVEAKGELLERATVYLTFKQFTSVSMFIGMFIVFIFFMAAGSFLYFRLYADLDQDSKRYQAINKLGLTERELARANTVQMALLFFVPFIVAVVHSIVALMALQEDLQTPVIGPATVGIGSFFLLQFVYFLIVRSSYLKSLKRVLS</sequence>
<protein>
    <submittedName>
        <fullName evidence="8">ABC transport system permease protein</fullName>
    </submittedName>
</protein>
<dbReference type="InterPro" id="IPR052536">
    <property type="entry name" value="ABC-4_Integral_Memb_Prot"/>
</dbReference>
<feature type="transmembrane region" description="Helical" evidence="6">
    <location>
        <begin position="226"/>
        <end position="249"/>
    </location>
</feature>
<comment type="subcellular location">
    <subcellularLocation>
        <location evidence="1 6">Cell membrane</location>
        <topology evidence="1 6">Multi-pass membrane protein</topology>
    </subcellularLocation>
</comment>
<evidence type="ECO:0000256" key="4">
    <source>
        <dbReference type="ARBA" id="ARBA00022989"/>
    </source>
</evidence>
<accession>A0AA45WJG7</accession>
<evidence type="ECO:0000256" key="6">
    <source>
        <dbReference type="PIRNR" id="PIRNR018968"/>
    </source>
</evidence>
<reference evidence="8" key="1">
    <citation type="submission" date="2017-05" db="EMBL/GenBank/DDBJ databases">
        <authorList>
            <person name="Varghese N."/>
            <person name="Submissions S."/>
        </authorList>
    </citation>
    <scope>NUCLEOTIDE SEQUENCE</scope>
    <source>
        <strain evidence="8">DSM 45262</strain>
    </source>
</reference>
<keyword evidence="5 6" id="KW-0472">Membrane</keyword>
<proteinExistence type="inferred from homology"/>
<keyword evidence="4 6" id="KW-1133">Transmembrane helix</keyword>
<comment type="similarity">
    <text evidence="6">Belongs to the ABC-4 integral membrane protein family.</text>
</comment>
<dbReference type="InterPro" id="IPR003838">
    <property type="entry name" value="ABC3_permease_C"/>
</dbReference>
<dbReference type="PANTHER" id="PTHR46795:SF2">
    <property type="entry name" value="ABC TRANSPORTER, PERMEASE PROTEIN"/>
    <property type="match status" value="1"/>
</dbReference>
<evidence type="ECO:0000259" key="7">
    <source>
        <dbReference type="Pfam" id="PF02687"/>
    </source>
</evidence>
<evidence type="ECO:0000256" key="3">
    <source>
        <dbReference type="ARBA" id="ARBA00022692"/>
    </source>
</evidence>
<organism evidence="8 9">
    <name type="scientific">Laceyella tengchongensis</name>
    <dbReference type="NCBI Taxonomy" id="574699"/>
    <lineage>
        <taxon>Bacteria</taxon>
        <taxon>Bacillati</taxon>
        <taxon>Bacillota</taxon>
        <taxon>Bacilli</taxon>
        <taxon>Bacillales</taxon>
        <taxon>Thermoactinomycetaceae</taxon>
        <taxon>Laceyella</taxon>
    </lineage>
</organism>
<feature type="transmembrane region" description="Helical" evidence="6">
    <location>
        <begin position="62"/>
        <end position="82"/>
    </location>
</feature>
<feature type="transmembrane region" description="Helical" evidence="6">
    <location>
        <begin position="565"/>
        <end position="587"/>
    </location>
</feature>
<feature type="transmembrane region" description="Helical" evidence="6">
    <location>
        <begin position="599"/>
        <end position="617"/>
    </location>
</feature>
<keyword evidence="3 6" id="KW-0812">Transmembrane</keyword>
<gene>
    <name evidence="8" type="ORF">SAMN06265361_101447</name>
</gene>
<dbReference type="GO" id="GO:0055085">
    <property type="term" value="P:transmembrane transport"/>
    <property type="evidence" value="ECO:0007669"/>
    <property type="project" value="UniProtKB-UniRule"/>
</dbReference>
<feature type="transmembrane region" description="Helical" evidence="6">
    <location>
        <begin position="103"/>
        <end position="136"/>
    </location>
</feature>
<keyword evidence="9" id="KW-1185">Reference proteome</keyword>
<feature type="transmembrane region" description="Helical" evidence="6">
    <location>
        <begin position="278"/>
        <end position="299"/>
    </location>
</feature>
<name>A0AA45WJG7_9BACL</name>
<evidence type="ECO:0000313" key="9">
    <source>
        <dbReference type="Proteomes" id="UP001157946"/>
    </source>
</evidence>
<evidence type="ECO:0000256" key="1">
    <source>
        <dbReference type="ARBA" id="ARBA00004651"/>
    </source>
</evidence>
<dbReference type="InterPro" id="IPR027022">
    <property type="entry name" value="ABC_permease_BceB-typ"/>
</dbReference>
<dbReference type="RefSeq" id="WP_284723897.1">
    <property type="nucleotide sequence ID" value="NZ_FXTU01000001.1"/>
</dbReference>
<evidence type="ECO:0000256" key="2">
    <source>
        <dbReference type="ARBA" id="ARBA00022475"/>
    </source>
</evidence>
<dbReference type="Pfam" id="PF02687">
    <property type="entry name" value="FtsX"/>
    <property type="match status" value="1"/>
</dbReference>
<feature type="transmembrane region" description="Helical" evidence="6">
    <location>
        <begin position="511"/>
        <end position="533"/>
    </location>
</feature>
<feature type="domain" description="ABC3 transporter permease C-terminal" evidence="7">
    <location>
        <begin position="63"/>
        <end position="175"/>
    </location>
</feature>
<feature type="transmembrane region" description="Helical" evidence="6">
    <location>
        <begin position="20"/>
        <end position="42"/>
    </location>
</feature>
<evidence type="ECO:0000256" key="5">
    <source>
        <dbReference type="ARBA" id="ARBA00023136"/>
    </source>
</evidence>